<accession>A0A0D1ZEL6</accession>
<dbReference type="PANTHER" id="PTHR28047">
    <property type="entry name" value="PROTEIN DCG1"/>
    <property type="match status" value="1"/>
</dbReference>
<dbReference type="GeneID" id="27322235"/>
<name>A0A0D1ZEL6_EXOME</name>
<dbReference type="VEuPathDB" id="FungiDB:PV10_04390"/>
<feature type="compositionally biased region" description="Pro residues" evidence="2">
    <location>
        <begin position="95"/>
        <end position="105"/>
    </location>
</feature>
<evidence type="ECO:0000256" key="2">
    <source>
        <dbReference type="SAM" id="MobiDB-lite"/>
    </source>
</evidence>
<dbReference type="GO" id="GO:0047661">
    <property type="term" value="F:amino-acid racemase activity"/>
    <property type="evidence" value="ECO:0007669"/>
    <property type="project" value="InterPro"/>
</dbReference>
<evidence type="ECO:0000313" key="3">
    <source>
        <dbReference type="EMBL" id="KIV93152.1"/>
    </source>
</evidence>
<gene>
    <name evidence="3" type="ORF">PV10_04390</name>
</gene>
<dbReference type="InterPro" id="IPR052186">
    <property type="entry name" value="Hydantoin_racemase-like"/>
</dbReference>
<feature type="compositionally biased region" description="Low complexity" evidence="2">
    <location>
        <begin position="236"/>
        <end position="253"/>
    </location>
</feature>
<feature type="region of interest" description="Disordered" evidence="2">
    <location>
        <begin position="1"/>
        <end position="258"/>
    </location>
</feature>
<protein>
    <recommendedName>
        <fullName evidence="5">Asp/Glu/hydantoin racemase</fullName>
    </recommendedName>
</protein>
<keyword evidence="4" id="KW-1185">Reference proteome</keyword>
<dbReference type="AlphaFoldDB" id="A0A0D1ZEL6"/>
<dbReference type="RefSeq" id="XP_016224726.1">
    <property type="nucleotide sequence ID" value="XM_016368938.1"/>
</dbReference>
<reference evidence="3 4" key="1">
    <citation type="submission" date="2015-01" db="EMBL/GenBank/DDBJ databases">
        <title>The Genome Sequence of Exophiala mesophila CBS40295.</title>
        <authorList>
            <consortium name="The Broad Institute Genomics Platform"/>
            <person name="Cuomo C."/>
            <person name="de Hoog S."/>
            <person name="Gorbushina A."/>
            <person name="Stielow B."/>
            <person name="Teixiera M."/>
            <person name="Abouelleil A."/>
            <person name="Chapman S.B."/>
            <person name="Priest M."/>
            <person name="Young S.K."/>
            <person name="Wortman J."/>
            <person name="Nusbaum C."/>
            <person name="Birren B."/>
        </authorList>
    </citation>
    <scope>NUCLEOTIDE SEQUENCE [LARGE SCALE GENOMIC DNA]</scope>
    <source>
        <strain evidence="3 4">CBS 40295</strain>
    </source>
</reference>
<dbReference type="PANTHER" id="PTHR28047:SF6">
    <property type="entry name" value="CN HYDROLASE DOMAIN-CONTAINING PROTEIN"/>
    <property type="match status" value="1"/>
</dbReference>
<feature type="compositionally biased region" description="Polar residues" evidence="2">
    <location>
        <begin position="108"/>
        <end position="135"/>
    </location>
</feature>
<feature type="compositionally biased region" description="Pro residues" evidence="2">
    <location>
        <begin position="179"/>
        <end position="190"/>
    </location>
</feature>
<feature type="compositionally biased region" description="Polar residues" evidence="2">
    <location>
        <begin position="149"/>
        <end position="161"/>
    </location>
</feature>
<dbReference type="EMBL" id="KN847522">
    <property type="protein sequence ID" value="KIV93152.1"/>
    <property type="molecule type" value="Genomic_DNA"/>
</dbReference>
<dbReference type="Proteomes" id="UP000054302">
    <property type="component" value="Unassembled WGS sequence"/>
</dbReference>
<feature type="compositionally biased region" description="Low complexity" evidence="2">
    <location>
        <begin position="84"/>
        <end position="94"/>
    </location>
</feature>
<comment type="similarity">
    <text evidence="1">Belongs to the HyuE racemase family.</text>
</comment>
<evidence type="ECO:0000313" key="4">
    <source>
        <dbReference type="Proteomes" id="UP000054302"/>
    </source>
</evidence>
<dbReference type="Gene3D" id="3.40.50.12500">
    <property type="match status" value="1"/>
</dbReference>
<dbReference type="OMA" id="RESYDVP"/>
<dbReference type="OrthoDB" id="412018at2759"/>
<dbReference type="InterPro" id="IPR053714">
    <property type="entry name" value="Iso_Racemase_Enz_sf"/>
</dbReference>
<proteinExistence type="inferred from homology"/>
<dbReference type="STRING" id="212818.A0A0D1ZEL6"/>
<dbReference type="HOGENOM" id="CLU_571119_0_0_1"/>
<evidence type="ECO:0000256" key="1">
    <source>
        <dbReference type="ARBA" id="ARBA00038414"/>
    </source>
</evidence>
<feature type="compositionally biased region" description="Low complexity" evidence="2">
    <location>
        <begin position="44"/>
        <end position="60"/>
    </location>
</feature>
<dbReference type="Pfam" id="PF01177">
    <property type="entry name" value="Asp_Glu_race"/>
    <property type="match status" value="1"/>
</dbReference>
<evidence type="ECO:0008006" key="5">
    <source>
        <dbReference type="Google" id="ProtNLM"/>
    </source>
</evidence>
<dbReference type="InterPro" id="IPR015942">
    <property type="entry name" value="Asp/Glu/hydantoin_racemase"/>
</dbReference>
<organism evidence="3 4">
    <name type="scientific">Exophiala mesophila</name>
    <name type="common">Black yeast-like fungus</name>
    <dbReference type="NCBI Taxonomy" id="212818"/>
    <lineage>
        <taxon>Eukaryota</taxon>
        <taxon>Fungi</taxon>
        <taxon>Dikarya</taxon>
        <taxon>Ascomycota</taxon>
        <taxon>Pezizomycotina</taxon>
        <taxon>Eurotiomycetes</taxon>
        <taxon>Chaetothyriomycetidae</taxon>
        <taxon>Chaetothyriales</taxon>
        <taxon>Herpotrichiellaceae</taxon>
        <taxon>Exophiala</taxon>
    </lineage>
</organism>
<sequence length="513" mass="54397">MTDPADSFSHSQFHPLSLRPGGPSPSTSPQPNLEQQQQHHRQQLHQQPQSQPQRPFASRQLSSSPDLIVDGSDMSNYANQMRRPSGPGNANGSPGPLPPQSPPLPSMALNNQYSSRFPSSQYARASGDTSSQAGPSSPIHDPGNPFSEPPQSRSRSSTLGQNYPIVVGNGPPGQQPGGAAPPMPNSPPQQNPHAQPLVAQHSGFAQPGQGPSSSAASIHSRPVSRGGPSGAGGGPSTRPTSRSPFSTPLTSPPRQRPHQILLINPNSSRSMTEAMLNSLRPVIPAGIEVTGYTAPYPAPTAIESATDGIMSTEAVLRDLAKHAASNGETVQNFDGMIVACFTKHALIEALRESYDVPIVGIMEASLYVARMLGGRFGIVATAARHKIMLDDQVASYGLNHFYVGSEATHLGVLELETRSKDEVAKRVMHSSRALVVKGADTILLGCAGMVDMTRAAKDAVRDEDGRRTVNVIDAVEAGLMMMASLVSMGIPTSKKGLYKGEKEARRARGQNWL</sequence>